<protein>
    <submittedName>
        <fullName evidence="2">Uncharacterized protein</fullName>
    </submittedName>
</protein>
<keyword evidence="3" id="KW-1185">Reference proteome</keyword>
<dbReference type="Gene3D" id="1.25.10.10">
    <property type="entry name" value="Leucine-rich Repeat Variant"/>
    <property type="match status" value="2"/>
</dbReference>
<comment type="caution">
    <text evidence="2">The sequence shown here is derived from an EMBL/GenBank/DDBJ whole genome shotgun (WGS) entry which is preliminary data.</text>
</comment>
<feature type="compositionally biased region" description="Polar residues" evidence="1">
    <location>
        <begin position="1"/>
        <end position="22"/>
    </location>
</feature>
<proteinExistence type="predicted"/>
<accession>A0AAD4CTD9</accession>
<dbReference type="PANTHER" id="PTHR10957">
    <property type="entry name" value="RAP1 GTPASE-GDP DISSOCIATION STIMULATOR 1"/>
    <property type="match status" value="1"/>
</dbReference>
<sequence>MSSQDEVIAVQKSNSPSATKASLSDADFSRSGGMACPTLSQIIGKLAPATAAIDPREYGSVSSDEDHILFDSLQDLLRRVGMSDGQQGSAGDIGPPSTSDDLKILFEKVLDILSKLWKSGSQRMVQVTETLANGSRNLGNSCADTDENRAIVVKDNYTSAIIGQMLNPELIKVVIPVLYNLCIDFEPAQAQLAADQIVYVLLILLKDGAFKNNEVLLDFVYELLDLIAEQEKAIEQSPDGILSLLIDLAAGEEFTPTTSQFLSMTNCLVTYLENKKYQDICISNHMMADVLSVLTRSLNVGLGQSSTEDIQALAQLRLKLNQTLAEVSASPLFAEKYPIDSPLSKTLKSWLVTSNDQLQICSCVMLGNLARSDDVCMMMVQDLKVHEELISILESDARGAVLHAALGFLKNLAIAGDNKRSLGDAGIIPAISRLWAYETIPQVQFAATSIARQLIISSAENITRLLETLPSDPEQTYLSLLLSLSSKTDSTPIKTEIGRIVASICRTLIPKARNDDRAAQKLLKCLLDLHKDVAHPLGAMISQTQWPVVKSEGWFALALMASTEDGAVAVLDCLQKLNLLPLIQETLQGDVPDTADEAGRQQTIKDRDNIIVLTQELLKLDADSIPSSWKEAIHNLMNDHVSKRLSNKENE</sequence>
<reference evidence="2" key="1">
    <citation type="journal article" date="2019" name="Beilstein J. Org. Chem.">
        <title>Nanangenines: drimane sesquiterpenoids as the dominant metabolite cohort of a novel Australian fungus, Aspergillus nanangensis.</title>
        <authorList>
            <person name="Lacey H.J."/>
            <person name="Gilchrist C.L.M."/>
            <person name="Crombie A."/>
            <person name="Kalaitzis J.A."/>
            <person name="Vuong D."/>
            <person name="Rutledge P.J."/>
            <person name="Turner P."/>
            <person name="Pitt J.I."/>
            <person name="Lacey E."/>
            <person name="Chooi Y.H."/>
            <person name="Piggott A.M."/>
        </authorList>
    </citation>
    <scope>NUCLEOTIDE SEQUENCE</scope>
    <source>
        <strain evidence="2">MST-FP2251</strain>
    </source>
</reference>
<dbReference type="SUPFAM" id="SSF48371">
    <property type="entry name" value="ARM repeat"/>
    <property type="match status" value="1"/>
</dbReference>
<dbReference type="AlphaFoldDB" id="A0AAD4CTD9"/>
<dbReference type="Proteomes" id="UP001194746">
    <property type="component" value="Unassembled WGS sequence"/>
</dbReference>
<dbReference type="InterPro" id="IPR011989">
    <property type="entry name" value="ARM-like"/>
</dbReference>
<dbReference type="InterPro" id="IPR016024">
    <property type="entry name" value="ARM-type_fold"/>
</dbReference>
<gene>
    <name evidence="2" type="ORF">FE257_002151</name>
</gene>
<dbReference type="InterPro" id="IPR040144">
    <property type="entry name" value="RAP1GDS1"/>
</dbReference>
<name>A0AAD4CTD9_ASPNN</name>
<organism evidence="2 3">
    <name type="scientific">Aspergillus nanangensis</name>
    <dbReference type="NCBI Taxonomy" id="2582783"/>
    <lineage>
        <taxon>Eukaryota</taxon>
        <taxon>Fungi</taxon>
        <taxon>Dikarya</taxon>
        <taxon>Ascomycota</taxon>
        <taxon>Pezizomycotina</taxon>
        <taxon>Eurotiomycetes</taxon>
        <taxon>Eurotiomycetidae</taxon>
        <taxon>Eurotiales</taxon>
        <taxon>Aspergillaceae</taxon>
        <taxon>Aspergillus</taxon>
        <taxon>Aspergillus subgen. Circumdati</taxon>
    </lineage>
</organism>
<evidence type="ECO:0000256" key="1">
    <source>
        <dbReference type="SAM" id="MobiDB-lite"/>
    </source>
</evidence>
<reference evidence="2" key="2">
    <citation type="submission" date="2020-02" db="EMBL/GenBank/DDBJ databases">
        <authorList>
            <person name="Gilchrist C.L.M."/>
            <person name="Chooi Y.-H."/>
        </authorList>
    </citation>
    <scope>NUCLEOTIDE SEQUENCE</scope>
    <source>
        <strain evidence="2">MST-FP2251</strain>
    </source>
</reference>
<evidence type="ECO:0000313" key="2">
    <source>
        <dbReference type="EMBL" id="KAF9892374.1"/>
    </source>
</evidence>
<dbReference type="EMBL" id="VCAU01000013">
    <property type="protein sequence ID" value="KAF9892374.1"/>
    <property type="molecule type" value="Genomic_DNA"/>
</dbReference>
<dbReference type="GO" id="GO:0005085">
    <property type="term" value="F:guanyl-nucleotide exchange factor activity"/>
    <property type="evidence" value="ECO:0007669"/>
    <property type="project" value="InterPro"/>
</dbReference>
<feature type="region of interest" description="Disordered" evidence="1">
    <location>
        <begin position="1"/>
        <end position="26"/>
    </location>
</feature>
<evidence type="ECO:0000313" key="3">
    <source>
        <dbReference type="Proteomes" id="UP001194746"/>
    </source>
</evidence>